<keyword evidence="2" id="KW-1185">Reference proteome</keyword>
<dbReference type="EMBL" id="JAGKQQ010000001">
    <property type="protein sequence ID" value="MBP3959581.1"/>
    <property type="molecule type" value="Genomic_DNA"/>
</dbReference>
<gene>
    <name evidence="1" type="ORF">J8F10_30420</name>
</gene>
<evidence type="ECO:0000313" key="2">
    <source>
        <dbReference type="Proteomes" id="UP000676565"/>
    </source>
</evidence>
<organism evidence="1 2">
    <name type="scientific">Gemmata palustris</name>
    <dbReference type="NCBI Taxonomy" id="2822762"/>
    <lineage>
        <taxon>Bacteria</taxon>
        <taxon>Pseudomonadati</taxon>
        <taxon>Planctomycetota</taxon>
        <taxon>Planctomycetia</taxon>
        <taxon>Gemmatales</taxon>
        <taxon>Gemmataceae</taxon>
        <taxon>Gemmata</taxon>
    </lineage>
</organism>
<dbReference type="Proteomes" id="UP000676565">
    <property type="component" value="Unassembled WGS sequence"/>
</dbReference>
<dbReference type="RefSeq" id="WP_210660282.1">
    <property type="nucleotide sequence ID" value="NZ_JAGKQQ010000001.1"/>
</dbReference>
<evidence type="ECO:0000313" key="1">
    <source>
        <dbReference type="EMBL" id="MBP3959581.1"/>
    </source>
</evidence>
<reference evidence="1 2" key="1">
    <citation type="submission" date="2021-04" db="EMBL/GenBank/DDBJ databases">
        <authorList>
            <person name="Ivanova A."/>
        </authorList>
    </citation>
    <scope>NUCLEOTIDE SEQUENCE [LARGE SCALE GENOMIC DNA]</scope>
    <source>
        <strain evidence="1 2">G18</strain>
    </source>
</reference>
<sequence length="62" mass="6970">MKTSTPGDSPMYVVRFRPGRGRWKTVATANTHLEAVLLIHGRGDWHIIELPTIARSNDRSAK</sequence>
<accession>A0ABS5C0R2</accession>
<comment type="caution">
    <text evidence="1">The sequence shown here is derived from an EMBL/GenBank/DDBJ whole genome shotgun (WGS) entry which is preliminary data.</text>
</comment>
<proteinExistence type="predicted"/>
<name>A0ABS5C0R2_9BACT</name>
<protein>
    <submittedName>
        <fullName evidence="1">Uncharacterized protein</fullName>
    </submittedName>
</protein>